<evidence type="ECO:0000313" key="2">
    <source>
        <dbReference type="EMBL" id="TLP35870.1"/>
    </source>
</evidence>
<name>A0A5R8XYA1_9BACT</name>
<dbReference type="OrthoDB" id="9758307at2"/>
<organism evidence="2 3">
    <name type="scientific">Arcobacter arenosus</name>
    <dbReference type="NCBI Taxonomy" id="2576037"/>
    <lineage>
        <taxon>Bacteria</taxon>
        <taxon>Pseudomonadati</taxon>
        <taxon>Campylobacterota</taxon>
        <taxon>Epsilonproteobacteria</taxon>
        <taxon>Campylobacterales</taxon>
        <taxon>Arcobacteraceae</taxon>
        <taxon>Arcobacter</taxon>
    </lineage>
</organism>
<dbReference type="GO" id="GO:0071973">
    <property type="term" value="P:bacterial-type flagellum-dependent cell motility"/>
    <property type="evidence" value="ECO:0007669"/>
    <property type="project" value="InterPro"/>
</dbReference>
<dbReference type="InterPro" id="IPR001029">
    <property type="entry name" value="Flagellin_N"/>
</dbReference>
<dbReference type="InterPro" id="IPR001492">
    <property type="entry name" value="Flagellin"/>
</dbReference>
<dbReference type="AlphaFoldDB" id="A0A5R8XYA1"/>
<keyword evidence="2" id="KW-0282">Flagellum</keyword>
<keyword evidence="2" id="KW-0969">Cilium</keyword>
<dbReference type="PANTHER" id="PTHR42792">
    <property type="entry name" value="FLAGELLIN"/>
    <property type="match status" value="1"/>
</dbReference>
<dbReference type="GO" id="GO:0009424">
    <property type="term" value="C:bacterial-type flagellum hook"/>
    <property type="evidence" value="ECO:0007669"/>
    <property type="project" value="InterPro"/>
</dbReference>
<evidence type="ECO:0000259" key="1">
    <source>
        <dbReference type="Pfam" id="PF00669"/>
    </source>
</evidence>
<dbReference type="Proteomes" id="UP000308901">
    <property type="component" value="Unassembled WGS sequence"/>
</dbReference>
<dbReference type="Pfam" id="PF00669">
    <property type="entry name" value="Flagellin_N"/>
    <property type="match status" value="1"/>
</dbReference>
<dbReference type="InterPro" id="IPR013384">
    <property type="entry name" value="Flagell_FlgL"/>
</dbReference>
<evidence type="ECO:0000313" key="3">
    <source>
        <dbReference type="Proteomes" id="UP000308901"/>
    </source>
</evidence>
<reference evidence="2 3" key="1">
    <citation type="submission" date="2019-05" db="EMBL/GenBank/DDBJ databases">
        <title>Arcobacter sp. nov., isolated from sea sediment.</title>
        <authorList>
            <person name="Kim W."/>
        </authorList>
    </citation>
    <scope>NUCLEOTIDE SEQUENCE [LARGE SCALE GENOMIC DNA]</scope>
    <source>
        <strain evidence="2 3">CAU 1517</strain>
    </source>
</reference>
<proteinExistence type="predicted"/>
<keyword evidence="2" id="KW-0966">Cell projection</keyword>
<dbReference type="NCBIfam" id="TIGR02550">
    <property type="entry name" value="flagell_flgL"/>
    <property type="match status" value="1"/>
</dbReference>
<accession>A0A5R8XYA1</accession>
<gene>
    <name evidence="2" type="primary">flgL</name>
    <name evidence="2" type="ORF">FDK22_14555</name>
</gene>
<dbReference type="Gene3D" id="1.20.1330.10">
    <property type="entry name" value="f41 fragment of flagellin, N-terminal domain"/>
    <property type="match status" value="1"/>
</dbReference>
<dbReference type="GO" id="GO:0005198">
    <property type="term" value="F:structural molecule activity"/>
    <property type="evidence" value="ECO:0007669"/>
    <property type="project" value="InterPro"/>
</dbReference>
<dbReference type="SUPFAM" id="SSF64518">
    <property type="entry name" value="Phase 1 flagellin"/>
    <property type="match status" value="1"/>
</dbReference>
<protein>
    <submittedName>
        <fullName evidence="2">Flagellar hook-associated protein 3</fullName>
    </submittedName>
</protein>
<sequence>MVSSINSIMYNLELLNEKNAKVTYSLSSGNAIQNGSDDSILYNQILTIQNSLDSYNGISELISYSSSYNSSSDSSMSSVKSATESIIAGLLQANTDTTSWTDKQTIADVIEGYKETLYSLANTSIDNQYIFSGLNTDTQPFVMDETTKKVAYVSDNSTKTLNVEKGTYANQGVNGIEAFYYEDSTASNGESITISENQIILDNSGNQWQLMDSNNDGSIDGLYLDGDLSSTSISVTDNLDDTYTFTNSTLSSLTSMNSVFDLLDEMINTLNLVDSDGNSITEDEGGNILSSLIDEINTAYDSQNIAHALVGTRTNTIERYQEIIDSKITNLTILEKEFASADLTSLAVEAQSLENTYTALYSTINRVNSLSLVNYLS</sequence>
<feature type="domain" description="Flagellin N-terminal" evidence="1">
    <location>
        <begin position="10"/>
        <end position="136"/>
    </location>
</feature>
<dbReference type="RefSeq" id="WP_138153716.1">
    <property type="nucleotide sequence ID" value="NZ_VANU01000007.1"/>
</dbReference>
<keyword evidence="3" id="KW-1185">Reference proteome</keyword>
<dbReference type="PANTHER" id="PTHR42792:SF1">
    <property type="entry name" value="FLAGELLAR HOOK-ASSOCIATED PROTEIN 3"/>
    <property type="match status" value="1"/>
</dbReference>
<dbReference type="EMBL" id="VANU01000007">
    <property type="protein sequence ID" value="TLP35870.1"/>
    <property type="molecule type" value="Genomic_DNA"/>
</dbReference>
<comment type="caution">
    <text evidence="2">The sequence shown here is derived from an EMBL/GenBank/DDBJ whole genome shotgun (WGS) entry which is preliminary data.</text>
</comment>